<comment type="caution">
    <text evidence="1">The sequence shown here is derived from an EMBL/GenBank/DDBJ whole genome shotgun (WGS) entry which is preliminary data.</text>
</comment>
<protein>
    <submittedName>
        <fullName evidence="1">Uncharacterized protein</fullName>
    </submittedName>
</protein>
<sequence>MSILIDTLVMTVRDSVTDAAATRGDWIRAINLAFDQDSAPAEPERSDPTAQHDTRWRVSWEIDAEGSTALGAARQVWADQFGRDDATDGDVCVFTVTDAPLRGDVPVERVRTGMAVRAPPEYRGPLVPGSHSTTWALPLQGRAVALPL</sequence>
<gene>
    <name evidence="1" type="ORF">ACFPIH_51855</name>
</gene>
<evidence type="ECO:0000313" key="1">
    <source>
        <dbReference type="EMBL" id="MFC4507808.1"/>
    </source>
</evidence>
<reference evidence="2" key="1">
    <citation type="journal article" date="2019" name="Int. J. Syst. Evol. Microbiol.">
        <title>The Global Catalogue of Microorganisms (GCM) 10K type strain sequencing project: providing services to taxonomists for standard genome sequencing and annotation.</title>
        <authorList>
            <consortium name="The Broad Institute Genomics Platform"/>
            <consortium name="The Broad Institute Genome Sequencing Center for Infectious Disease"/>
            <person name="Wu L."/>
            <person name="Ma J."/>
        </authorList>
    </citation>
    <scope>NUCLEOTIDE SEQUENCE [LARGE SCALE GENOMIC DNA]</scope>
    <source>
        <strain evidence="2">CGMCC 4.7177</strain>
    </source>
</reference>
<dbReference type="EMBL" id="JBHSFK010000061">
    <property type="protein sequence ID" value="MFC4507808.1"/>
    <property type="molecule type" value="Genomic_DNA"/>
</dbReference>
<dbReference type="RefSeq" id="WP_381186491.1">
    <property type="nucleotide sequence ID" value="NZ_JBHSFK010000061.1"/>
</dbReference>
<proteinExistence type="predicted"/>
<keyword evidence="2" id="KW-1185">Reference proteome</keyword>
<dbReference type="Proteomes" id="UP001595839">
    <property type="component" value="Unassembled WGS sequence"/>
</dbReference>
<organism evidence="1 2">
    <name type="scientific">Streptomyces vulcanius</name>
    <dbReference type="NCBI Taxonomy" id="1441876"/>
    <lineage>
        <taxon>Bacteria</taxon>
        <taxon>Bacillati</taxon>
        <taxon>Actinomycetota</taxon>
        <taxon>Actinomycetes</taxon>
        <taxon>Kitasatosporales</taxon>
        <taxon>Streptomycetaceae</taxon>
        <taxon>Streptomyces</taxon>
    </lineage>
</organism>
<name>A0ABV9BBV7_9ACTN</name>
<evidence type="ECO:0000313" key="2">
    <source>
        <dbReference type="Proteomes" id="UP001595839"/>
    </source>
</evidence>
<accession>A0ABV9BBV7</accession>